<evidence type="ECO:0000313" key="3">
    <source>
        <dbReference type="WBParaSite" id="nRc.2.0.1.t17322-RA"/>
    </source>
</evidence>
<dbReference type="Proteomes" id="UP000887565">
    <property type="component" value="Unplaced"/>
</dbReference>
<reference evidence="3" key="1">
    <citation type="submission" date="2022-11" db="UniProtKB">
        <authorList>
            <consortium name="WormBaseParasite"/>
        </authorList>
    </citation>
    <scope>IDENTIFICATION</scope>
</reference>
<feature type="region of interest" description="Disordered" evidence="1">
    <location>
        <begin position="127"/>
        <end position="160"/>
    </location>
</feature>
<keyword evidence="2" id="KW-1185">Reference proteome</keyword>
<evidence type="ECO:0000256" key="1">
    <source>
        <dbReference type="SAM" id="MobiDB-lite"/>
    </source>
</evidence>
<name>A0A915IU24_ROMCU</name>
<protein>
    <submittedName>
        <fullName evidence="3">Uncharacterized protein</fullName>
    </submittedName>
</protein>
<organism evidence="2 3">
    <name type="scientific">Romanomermis culicivorax</name>
    <name type="common">Nematode worm</name>
    <dbReference type="NCBI Taxonomy" id="13658"/>
    <lineage>
        <taxon>Eukaryota</taxon>
        <taxon>Metazoa</taxon>
        <taxon>Ecdysozoa</taxon>
        <taxon>Nematoda</taxon>
        <taxon>Enoplea</taxon>
        <taxon>Dorylaimia</taxon>
        <taxon>Mermithida</taxon>
        <taxon>Mermithoidea</taxon>
        <taxon>Mermithidae</taxon>
        <taxon>Romanomermis</taxon>
    </lineage>
</organism>
<accession>A0A915IU24</accession>
<sequence length="160" mass="18021">MSATIAVTPPSTFVFNADLENRNGDDKGMQNERLTKALAALSACKQKEDIGDGSLKSQEKDQIKIERSCSLDEKINNNNTNNNNNNAQDHQHCDCCYCEMFGQHQSRLGRDDFMQIRERLRQKLKKNKDAFISPSLEKNVPQPPPVLCQNNATKSCSQSM</sequence>
<dbReference type="WBParaSite" id="nRc.2.0.1.t17322-RA">
    <property type="protein sequence ID" value="nRc.2.0.1.t17322-RA"/>
    <property type="gene ID" value="nRc.2.0.1.g17322"/>
</dbReference>
<proteinExistence type="predicted"/>
<evidence type="ECO:0000313" key="2">
    <source>
        <dbReference type="Proteomes" id="UP000887565"/>
    </source>
</evidence>
<dbReference type="AlphaFoldDB" id="A0A915IU24"/>
<feature type="compositionally biased region" description="Polar residues" evidence="1">
    <location>
        <begin position="148"/>
        <end position="160"/>
    </location>
</feature>